<feature type="region of interest" description="Disordered" evidence="1">
    <location>
        <begin position="125"/>
        <end position="157"/>
    </location>
</feature>
<reference evidence="3" key="1">
    <citation type="submission" date="2022-06" db="EMBL/GenBank/DDBJ databases">
        <title>PHB producers.</title>
        <authorList>
            <person name="Besaury L."/>
        </authorList>
    </citation>
    <scope>NUCLEOTIDE SEQUENCE</scope>
    <source>
        <strain evidence="3 4">SEWS6</strain>
    </source>
</reference>
<dbReference type="Proteomes" id="UP001209412">
    <property type="component" value="Unassembled WGS sequence"/>
</dbReference>
<feature type="region of interest" description="Disordered" evidence="1">
    <location>
        <begin position="180"/>
        <end position="204"/>
    </location>
</feature>
<proteinExistence type="predicted"/>
<feature type="compositionally biased region" description="Low complexity" evidence="1">
    <location>
        <begin position="131"/>
        <end position="155"/>
    </location>
</feature>
<dbReference type="RefSeq" id="WP_266261736.1">
    <property type="nucleotide sequence ID" value="NZ_JAMXWF010000056.1"/>
</dbReference>
<protein>
    <submittedName>
        <fullName evidence="3">Uncharacterized protein</fullName>
    </submittedName>
</protein>
<accession>A0AAP5BKJ2</accession>
<dbReference type="EMBL" id="JAPKHW010000056">
    <property type="protein sequence ID" value="MCX4151513.1"/>
    <property type="molecule type" value="Genomic_DNA"/>
</dbReference>
<evidence type="ECO:0000313" key="4">
    <source>
        <dbReference type="Proteomes" id="UP001209412"/>
    </source>
</evidence>
<evidence type="ECO:0000313" key="3">
    <source>
        <dbReference type="EMBL" id="MDQ6413326.1"/>
    </source>
</evidence>
<feature type="compositionally biased region" description="Polar residues" evidence="1">
    <location>
        <begin position="183"/>
        <end position="204"/>
    </location>
</feature>
<comment type="caution">
    <text evidence="3">The sequence shown here is derived from an EMBL/GenBank/DDBJ whole genome shotgun (WGS) entry which is preliminary data.</text>
</comment>
<gene>
    <name evidence="3" type="ORF">NIE36_40070</name>
    <name evidence="2" type="ORF">OSB80_40165</name>
</gene>
<evidence type="ECO:0000256" key="1">
    <source>
        <dbReference type="SAM" id="MobiDB-lite"/>
    </source>
</evidence>
<evidence type="ECO:0000313" key="5">
    <source>
        <dbReference type="Proteomes" id="UP001242288"/>
    </source>
</evidence>
<name>A0AAP5BKJ2_9BURK</name>
<keyword evidence="4" id="KW-1185">Reference proteome</keyword>
<dbReference type="Proteomes" id="UP001242288">
    <property type="component" value="Unassembled WGS sequence"/>
</dbReference>
<dbReference type="EMBL" id="JAMXWF010000056">
    <property type="protein sequence ID" value="MDQ6413326.1"/>
    <property type="molecule type" value="Genomic_DNA"/>
</dbReference>
<dbReference type="AlphaFoldDB" id="A0AAP5BKJ2"/>
<organism evidence="3 5">
    <name type="scientific">Paraburkholderia madseniana</name>
    <dbReference type="NCBI Taxonomy" id="2599607"/>
    <lineage>
        <taxon>Bacteria</taxon>
        <taxon>Pseudomonadati</taxon>
        <taxon>Pseudomonadota</taxon>
        <taxon>Betaproteobacteria</taxon>
        <taxon>Burkholderiales</taxon>
        <taxon>Burkholderiaceae</taxon>
        <taxon>Paraburkholderia</taxon>
    </lineage>
</organism>
<evidence type="ECO:0000313" key="2">
    <source>
        <dbReference type="EMBL" id="MCX4151513.1"/>
    </source>
</evidence>
<sequence length="204" mass="22287">MAALKAVGPDTLTWTIHTVPEGATIFSAGNYVGVSPLNVPPLIPTEWGKAHGLLTTEITAVWPNGAIWDGRIVTPMPPGHPLKTATVWLTQPSKVDGPYQDSLRVRMMEPLFALEDQRLRAEQRQRVEQEMAQMRARQEANQRAQQEAQQQQQQASSGVSGTDVALMLLGGFVSGVAQGMNHPPTQTLNCRSDTDGNTTRTNCY</sequence>